<gene>
    <name evidence="6" type="primary">8231639</name>
    <name evidence="5" type="ORF">Phum_PHUM087100</name>
</gene>
<feature type="region of interest" description="Disordered" evidence="3">
    <location>
        <begin position="378"/>
        <end position="406"/>
    </location>
</feature>
<evidence type="ECO:0000313" key="6">
    <source>
        <dbReference type="EnsemblMetazoa" id="PHUM087100-PA"/>
    </source>
</evidence>
<dbReference type="HOGENOM" id="CLU_005636_0_0_1"/>
<accession>E0VCH2</accession>
<feature type="compositionally biased region" description="Polar residues" evidence="3">
    <location>
        <begin position="1500"/>
        <end position="1513"/>
    </location>
</feature>
<dbReference type="GO" id="GO:0007165">
    <property type="term" value="P:signal transduction"/>
    <property type="evidence" value="ECO:0007669"/>
    <property type="project" value="InterPro"/>
</dbReference>
<feature type="region of interest" description="Disordered" evidence="3">
    <location>
        <begin position="1037"/>
        <end position="1066"/>
    </location>
</feature>
<evidence type="ECO:0000259" key="4">
    <source>
        <dbReference type="PROSITE" id="PS50238"/>
    </source>
</evidence>
<dbReference type="RefSeq" id="XP_002423816.1">
    <property type="nucleotide sequence ID" value="XM_002423771.1"/>
</dbReference>
<feature type="compositionally biased region" description="Basic and acidic residues" evidence="3">
    <location>
        <begin position="1477"/>
        <end position="1489"/>
    </location>
</feature>
<dbReference type="eggNOG" id="KOG2710">
    <property type="taxonomic scope" value="Eukaryota"/>
</dbReference>
<feature type="compositionally biased region" description="Low complexity" evidence="3">
    <location>
        <begin position="761"/>
        <end position="770"/>
    </location>
</feature>
<dbReference type="PROSITE" id="PS50238">
    <property type="entry name" value="RHOGAP"/>
    <property type="match status" value="1"/>
</dbReference>
<dbReference type="EMBL" id="DS235053">
    <property type="protein sequence ID" value="EEB11078.1"/>
    <property type="molecule type" value="Genomic_DNA"/>
</dbReference>
<dbReference type="VEuPathDB" id="VectorBase:PHUM087100"/>
<dbReference type="InterPro" id="IPR000198">
    <property type="entry name" value="RhoGAP_dom"/>
</dbReference>
<proteinExistence type="predicted"/>
<reference evidence="6" key="3">
    <citation type="submission" date="2021-02" db="UniProtKB">
        <authorList>
            <consortium name="EnsemblMetazoa"/>
        </authorList>
    </citation>
    <scope>IDENTIFICATION</scope>
    <source>
        <strain evidence="6">USDA</strain>
    </source>
</reference>
<feature type="region of interest" description="Disordered" evidence="3">
    <location>
        <begin position="672"/>
        <end position="692"/>
    </location>
</feature>
<name>E0VCH2_PEDHC</name>
<feature type="compositionally biased region" description="Low complexity" evidence="3">
    <location>
        <begin position="1273"/>
        <end position="1297"/>
    </location>
</feature>
<reference evidence="5" key="2">
    <citation type="submission" date="2007-04" db="EMBL/GenBank/DDBJ databases">
        <title>The genome of the human body louse.</title>
        <authorList>
            <consortium name="The Human Body Louse Genome Consortium"/>
            <person name="Kirkness E."/>
            <person name="Walenz B."/>
            <person name="Hass B."/>
            <person name="Bruggner R."/>
            <person name="Strausberg R."/>
        </authorList>
    </citation>
    <scope>NUCLEOTIDE SEQUENCE</scope>
    <source>
        <strain evidence="5">USDA</strain>
    </source>
</reference>
<feature type="domain" description="Rho-GAP" evidence="4">
    <location>
        <begin position="788"/>
        <end position="991"/>
    </location>
</feature>
<dbReference type="GO" id="GO:0005096">
    <property type="term" value="F:GTPase activator activity"/>
    <property type="evidence" value="ECO:0007669"/>
    <property type="project" value="UniProtKB-KW"/>
</dbReference>
<evidence type="ECO:0000313" key="7">
    <source>
        <dbReference type="Proteomes" id="UP000009046"/>
    </source>
</evidence>
<feature type="compositionally biased region" description="Polar residues" evidence="3">
    <location>
        <begin position="1041"/>
        <end position="1061"/>
    </location>
</feature>
<dbReference type="Proteomes" id="UP000009046">
    <property type="component" value="Unassembled WGS sequence"/>
</dbReference>
<keyword evidence="7" id="KW-1185">Reference proteome</keyword>
<reference evidence="5" key="1">
    <citation type="submission" date="2007-04" db="EMBL/GenBank/DDBJ databases">
        <title>Annotation of Pediculus humanus corporis strain USDA.</title>
        <authorList>
            <person name="Kirkness E."/>
            <person name="Hannick L."/>
            <person name="Hass B."/>
            <person name="Bruggner R."/>
            <person name="Lawson D."/>
            <person name="Bidwell S."/>
            <person name="Joardar V."/>
            <person name="Caler E."/>
            <person name="Walenz B."/>
            <person name="Inman J."/>
            <person name="Schobel S."/>
            <person name="Galinsky K."/>
            <person name="Amedeo P."/>
            <person name="Strausberg R."/>
        </authorList>
    </citation>
    <scope>NUCLEOTIDE SEQUENCE</scope>
    <source>
        <strain evidence="5">USDA</strain>
    </source>
</reference>
<protein>
    <recommendedName>
        <fullName evidence="4">Rho-GAP domain-containing protein</fullName>
    </recommendedName>
</protein>
<dbReference type="GeneID" id="8231639"/>
<dbReference type="PANTHER" id="PTHR12635:SF7">
    <property type="entry name" value="RHO GTPASE ACTIVATING PROTEIN 6-RELATED"/>
    <property type="match status" value="1"/>
</dbReference>
<feature type="compositionally biased region" description="Polar residues" evidence="3">
    <location>
        <begin position="1113"/>
        <end position="1125"/>
    </location>
</feature>
<dbReference type="EnsemblMetazoa" id="PHUM087100-RA">
    <property type="protein sequence ID" value="PHUM087100-PA"/>
    <property type="gene ID" value="PHUM087100"/>
</dbReference>
<dbReference type="Gene3D" id="1.10.555.10">
    <property type="entry name" value="Rho GTPase activation protein"/>
    <property type="match status" value="1"/>
</dbReference>
<keyword evidence="1" id="KW-0343">GTPase activation</keyword>
<dbReference type="FunCoup" id="E0VCH2">
    <property type="interactions" value="1"/>
</dbReference>
<feature type="coiled-coil region" evidence="2">
    <location>
        <begin position="167"/>
        <end position="223"/>
    </location>
</feature>
<evidence type="ECO:0000256" key="3">
    <source>
        <dbReference type="SAM" id="MobiDB-lite"/>
    </source>
</evidence>
<dbReference type="CTD" id="8231639"/>
<dbReference type="OrthoDB" id="10024839at2759"/>
<feature type="region of interest" description="Disordered" evidence="3">
    <location>
        <begin position="1247"/>
        <end position="1297"/>
    </location>
</feature>
<dbReference type="KEGG" id="phu:Phum_PHUM087100"/>
<dbReference type="InterPro" id="IPR008936">
    <property type="entry name" value="Rho_GTPase_activation_prot"/>
</dbReference>
<organism>
    <name type="scientific">Pediculus humanus subsp. corporis</name>
    <name type="common">Body louse</name>
    <dbReference type="NCBI Taxonomy" id="121224"/>
    <lineage>
        <taxon>Eukaryota</taxon>
        <taxon>Metazoa</taxon>
        <taxon>Ecdysozoa</taxon>
        <taxon>Arthropoda</taxon>
        <taxon>Hexapoda</taxon>
        <taxon>Insecta</taxon>
        <taxon>Pterygota</taxon>
        <taxon>Neoptera</taxon>
        <taxon>Paraneoptera</taxon>
        <taxon>Psocodea</taxon>
        <taxon>Troctomorpha</taxon>
        <taxon>Phthiraptera</taxon>
        <taxon>Anoplura</taxon>
        <taxon>Pediculidae</taxon>
        <taxon>Pediculus</taxon>
    </lineage>
</organism>
<dbReference type="SMART" id="SM00324">
    <property type="entry name" value="RhoGAP"/>
    <property type="match status" value="1"/>
</dbReference>
<dbReference type="PANTHER" id="PTHR12635">
    <property type="entry name" value="RHO-GTPASE-ACTIVATING PROTEIN 6 FAMILY MEMBER"/>
    <property type="match status" value="1"/>
</dbReference>
<dbReference type="Pfam" id="PF00620">
    <property type="entry name" value="RhoGAP"/>
    <property type="match status" value="1"/>
</dbReference>
<evidence type="ECO:0000256" key="1">
    <source>
        <dbReference type="ARBA" id="ARBA00022468"/>
    </source>
</evidence>
<dbReference type="InParanoid" id="E0VCH2"/>
<dbReference type="STRING" id="121224.E0VCH2"/>
<evidence type="ECO:0000256" key="2">
    <source>
        <dbReference type="SAM" id="Coils"/>
    </source>
</evidence>
<dbReference type="SUPFAM" id="SSF48350">
    <property type="entry name" value="GTPase activation domain, GAP"/>
    <property type="match status" value="1"/>
</dbReference>
<dbReference type="InterPro" id="IPR037863">
    <property type="entry name" value="RHOGAP6/36"/>
</dbReference>
<feature type="region of interest" description="Disordered" evidence="3">
    <location>
        <begin position="748"/>
        <end position="770"/>
    </location>
</feature>
<feature type="compositionally biased region" description="Polar residues" evidence="3">
    <location>
        <begin position="1247"/>
        <end position="1266"/>
    </location>
</feature>
<dbReference type="EMBL" id="AAZO01001042">
    <property type="status" value="NOT_ANNOTATED_CDS"/>
    <property type="molecule type" value="Genomic_DNA"/>
</dbReference>
<sequence>METTRFRQSNNNKITVNRSALKTTNFDIVSNMGKPKVETSPLVLKEKKTKRERWLLTRKTWRYMTDAGRKLIPDGVHNRQEDIPKIEAYFQEVCQREPKFLLWRKSSYPGALGLRTHGRRTRPRIKGGSVREKASSADEAEDIKRFGKNPSTGKMLMTPAGTGRFDLMKLSEHKQEAEDELITELENFLRVNDESTLKKKLNHEELFDKLQKYLEEVQSMQKQLNHKTYGEIIPEPSQRELLNTLKRHYRKSTNREAVISNLLTDRKMLEKLYFDLRKTRGFRSGNVYRPERGSGGFATKDTNRDLLTIDKKNFHVNVQDISKGMDDMSLSSPSETITPTVAEDEEVILKITKSIQTLKIHPDMMKAIEEKLKKIEEESVKSNVKEQQPNKTPKTRRSSLDHDDVSPSVGDTIKRYLKMARKKSVDSDKKDRFKTINYDENLRNIKPKESADGIGNDDGLDKGCQSGESWIKALKDFKMDDSWMAYDDCKEVITVCETKEYKIKHGGDSLTSSAGPHPKTGLLSSGQLFLSNLFHGLQHTTDKNTVLPTAMQKSKSSTSVGRNLVSKKIWRGRSKSQSRLSTTQPCSWTPLGNCVWSNLVGKQVTLTETNIFQLSEIERRILQKVALAKLQALNIGCNIQIPSEVATPAIETKTKRRPHLLKRKAITTSFFDTNRGKDKEPTNPTNTGTTTGGMVFGVPLSQCIENERLTRNSSCSNVMMSFKNKNLTFPYDSDTELKKKTYHGSRTSFSSLIEPRPQDESAGSTDSLGSSSVPGLLDAISIGSTANISLNTAENEPIVPNIVSSCLRHIENHGLHTLGIFRVSSSKKRVRQLRESFDSGKEICLDEYCPHDVATLLKEYFRDLPDPLLCKDLYQAFVLTQKLRNRKLQFEALQHLIQLLPVSNRDTLWSLLNFLSLIATNSDDRKNHLGEIVPGNKMDSNNLATLFAPNILHRRTAGAVTKESLSAESCEERIDVINVIRSMIDHNKSLFQVSPEMMDEIYLHMMDNNSEALDQLLSKKETADETLDDQDSEALEEIGTGSDSSSLPQSPKTFNETTTDPTVDKEKKIYSREQFLHEKSAFELFDMDTGFRTRERDRSKTGLIRRNRRESNSKLWTTDYQSSEMKSSDDEHNSSAILESSGILKASLTIPTSSFALNLDDSDIPFIEDNNNLTEGSKHQLSFSTMRNKSSVSYSSSSSRYKSTNESDTTLIPVSVQAVTSSFPFSQGASGNEVLSCLGYDSAVGSSGTFSSPPRHTATSSLCSSSNDRECFSSPPSWGSSPPLSPQSQTSTIDDQSDDISISTIGRICIPAKALTDSMQTNLSEKDDLDDDFVRTSMLKNQKKTEKIKLKDVVSKTLEVQKNKEENDKKYETSNKSVTKDLYQRVHSLVGGTSSLPVTETLTKSASSSQLSKKVEIESDSGDLNRKVTTSITNIGGAVMRSKTADIERMLKIKPDVKKTKGKSETKITTTKIDAEKKYSKRRYTDSRHPTKQIPDMSEKSLTTQTTPKTQSIWKRREIISSSPKGGEG</sequence>
<feature type="region of interest" description="Disordered" evidence="3">
    <location>
        <begin position="1477"/>
        <end position="1529"/>
    </location>
</feature>
<feature type="region of interest" description="Disordered" evidence="3">
    <location>
        <begin position="1112"/>
        <end position="1133"/>
    </location>
</feature>
<feature type="compositionally biased region" description="Polar residues" evidence="3">
    <location>
        <begin position="1520"/>
        <end position="1529"/>
    </location>
</feature>
<keyword evidence="2" id="KW-0175">Coiled coil</keyword>
<evidence type="ECO:0000313" key="5">
    <source>
        <dbReference type="EMBL" id="EEB11078.1"/>
    </source>
</evidence>